<dbReference type="Pfam" id="PF05191">
    <property type="entry name" value="ADK_lid"/>
    <property type="match status" value="1"/>
</dbReference>
<dbReference type="NCBIfam" id="TIGR01351">
    <property type="entry name" value="adk"/>
    <property type="match status" value="1"/>
</dbReference>
<dbReference type="PATRIC" id="fig|1698281.3.peg.122"/>
<dbReference type="SUPFAM" id="SSF52540">
    <property type="entry name" value="P-loop containing nucleoside triphosphate hydrolases"/>
    <property type="match status" value="1"/>
</dbReference>
<comment type="subcellular location">
    <subcellularLocation>
        <location evidence="4 6">Cytoplasm</location>
    </subcellularLocation>
</comment>
<comment type="domain">
    <text evidence="4">Consists of three domains, a large central CORE domain and two small peripheral domains, NMPbind and LID, which undergo movements during catalysis. The LID domain closes over the site of phosphoryl transfer upon ATP binding. Assembling and dissambling the active center during each catalytic cycle provides an effective means to prevent ATP hydrolysis. Some bacteria have evolved a zinc-coordinating structure that stabilizes the LID domain.</text>
</comment>
<name>A0A133VKH8_9EURY</name>
<feature type="binding site" evidence="4">
    <location>
        <position position="196"/>
    </location>
    <ligand>
        <name>ATP</name>
        <dbReference type="ChEBI" id="CHEBI:30616"/>
    </ligand>
</feature>
<comment type="caution">
    <text evidence="8">The sequence shown here is derived from an EMBL/GenBank/DDBJ whole genome shotgun (WGS) entry which is preliminary data.</text>
</comment>
<feature type="binding site" evidence="4">
    <location>
        <position position="145"/>
    </location>
    <ligand>
        <name>Zn(2+)</name>
        <dbReference type="ChEBI" id="CHEBI:29105"/>
        <note>structural</note>
    </ligand>
</feature>
<dbReference type="InterPro" id="IPR007862">
    <property type="entry name" value="Adenylate_kinase_lid-dom"/>
</dbReference>
<evidence type="ECO:0000256" key="5">
    <source>
        <dbReference type="RuleBase" id="RU003330"/>
    </source>
</evidence>
<feature type="binding site" evidence="4">
    <location>
        <position position="166"/>
    </location>
    <ligand>
        <name>AMP</name>
        <dbReference type="ChEBI" id="CHEBI:456215"/>
    </ligand>
</feature>
<feature type="binding site" evidence="4">
    <location>
        <position position="122"/>
    </location>
    <ligand>
        <name>ATP</name>
        <dbReference type="ChEBI" id="CHEBI:30616"/>
    </ligand>
</feature>
<keyword evidence="4" id="KW-0545">Nucleotide biosynthesis</keyword>
<comment type="subunit">
    <text evidence="4 6">Monomer.</text>
</comment>
<keyword evidence="1 4" id="KW-0808">Transferase</keyword>
<keyword evidence="9" id="KW-1185">Reference proteome</keyword>
<feature type="domain" description="Adenylate kinase active site lid" evidence="7">
    <location>
        <begin position="122"/>
        <end position="157"/>
    </location>
</feature>
<dbReference type="GO" id="GO:0008270">
    <property type="term" value="F:zinc ion binding"/>
    <property type="evidence" value="ECO:0007669"/>
    <property type="project" value="UniProtKB-UniRule"/>
</dbReference>
<feature type="binding site" evidence="4">
    <location>
        <begin position="85"/>
        <end position="88"/>
    </location>
    <ligand>
        <name>AMP</name>
        <dbReference type="ChEBI" id="CHEBI:456215"/>
    </ligand>
</feature>
<evidence type="ECO:0000259" key="7">
    <source>
        <dbReference type="Pfam" id="PF05191"/>
    </source>
</evidence>
<dbReference type="CDD" id="cd01428">
    <property type="entry name" value="ADK"/>
    <property type="match status" value="1"/>
</dbReference>
<dbReference type="GO" id="GO:0005737">
    <property type="term" value="C:cytoplasm"/>
    <property type="evidence" value="ECO:0007669"/>
    <property type="project" value="UniProtKB-SubCell"/>
</dbReference>
<evidence type="ECO:0000256" key="3">
    <source>
        <dbReference type="ARBA" id="ARBA00022777"/>
    </source>
</evidence>
<dbReference type="PROSITE" id="PS00113">
    <property type="entry name" value="ADENYLATE_KINASE"/>
    <property type="match status" value="1"/>
</dbReference>
<comment type="function">
    <text evidence="4">Catalyzes the reversible transfer of the terminal phosphate group between ATP and AMP. Plays an important role in cellular energy homeostasis and in adenine nucleotide metabolism.</text>
</comment>
<dbReference type="PANTHER" id="PTHR23359">
    <property type="entry name" value="NUCLEOTIDE KINASE"/>
    <property type="match status" value="1"/>
</dbReference>
<feature type="binding site" evidence="4">
    <location>
        <position position="125"/>
    </location>
    <ligand>
        <name>Zn(2+)</name>
        <dbReference type="ChEBI" id="CHEBI:29105"/>
        <note>structural</note>
    </ligand>
</feature>
<evidence type="ECO:0000256" key="4">
    <source>
        <dbReference type="HAMAP-Rule" id="MF_00235"/>
    </source>
</evidence>
<dbReference type="Gene3D" id="3.40.50.300">
    <property type="entry name" value="P-loop containing nucleotide triphosphate hydrolases"/>
    <property type="match status" value="1"/>
</dbReference>
<dbReference type="HAMAP" id="MF_00235">
    <property type="entry name" value="Adenylate_kinase_Adk"/>
    <property type="match status" value="1"/>
</dbReference>
<evidence type="ECO:0000313" key="9">
    <source>
        <dbReference type="Proteomes" id="UP000070404"/>
    </source>
</evidence>
<accession>A0A133VKH8</accession>
<comment type="pathway">
    <text evidence="4">Purine metabolism; AMP biosynthesis via salvage pathway; AMP from ADP: step 1/1.</text>
</comment>
<dbReference type="EC" id="2.7.4.3" evidence="4 6"/>
<keyword evidence="3 4" id="KW-0418">Kinase</keyword>
<dbReference type="Proteomes" id="UP000070404">
    <property type="component" value="Unassembled WGS sequence"/>
</dbReference>
<dbReference type="InterPro" id="IPR006259">
    <property type="entry name" value="Adenyl_kin_sub"/>
</dbReference>
<keyword evidence="4" id="KW-0963">Cytoplasm</keyword>
<organism evidence="8 9">
    <name type="scientific">candidate division MSBL1 archaeon SCGC-AAA382C18</name>
    <dbReference type="NCBI Taxonomy" id="1698281"/>
    <lineage>
        <taxon>Archaea</taxon>
        <taxon>Methanobacteriati</taxon>
        <taxon>Methanobacteriota</taxon>
        <taxon>candidate division MSBL1</taxon>
    </lineage>
</organism>
<comment type="similarity">
    <text evidence="4 5">Belongs to the adenylate kinase family.</text>
</comment>
<feature type="binding site" evidence="4">
    <location>
        <position position="148"/>
    </location>
    <ligand>
        <name>Zn(2+)</name>
        <dbReference type="ChEBI" id="CHEBI:29105"/>
        <note>structural</note>
    </ligand>
</feature>
<dbReference type="Pfam" id="PF00406">
    <property type="entry name" value="ADK"/>
    <property type="match status" value="1"/>
</dbReference>
<feature type="binding site" evidence="4">
    <location>
        <begin position="10"/>
        <end position="15"/>
    </location>
    <ligand>
        <name>ATP</name>
        <dbReference type="ChEBI" id="CHEBI:30616"/>
    </ligand>
</feature>
<dbReference type="InterPro" id="IPR000850">
    <property type="entry name" value="Adenylat/UMP-CMP_kin"/>
</dbReference>
<sequence>MNIVVFGPPGGGKGTNSRKISEELDIPHIATGDIFRKEVNEGTYLGKKIEEYVEAGDLVPDDVVNKVVEKRLSGPDCEEGFVLDGYPRTKEQAEALADVAEIEVVVNLDVSDDVIINRLSSRRVCSDCGEIYNLEFKPPEEEGICDKCGGELYQREDDTPEVIKKRLEEYKERTRPLLGYYRDKGVVVDVTVQEERPIEEVQQEVLEKTKNALDIG</sequence>
<dbReference type="GO" id="GO:0044209">
    <property type="term" value="P:AMP salvage"/>
    <property type="evidence" value="ECO:0007669"/>
    <property type="project" value="UniProtKB-UniRule"/>
</dbReference>
<evidence type="ECO:0000256" key="2">
    <source>
        <dbReference type="ARBA" id="ARBA00022741"/>
    </source>
</evidence>
<evidence type="ECO:0000313" key="8">
    <source>
        <dbReference type="EMBL" id="KXB06958.1"/>
    </source>
</evidence>
<dbReference type="PRINTS" id="PR00094">
    <property type="entry name" value="ADENYLTKNASE"/>
</dbReference>
<keyword evidence="2 4" id="KW-0547">Nucleotide-binding</keyword>
<dbReference type="AlphaFoldDB" id="A0A133VKH8"/>
<dbReference type="EMBL" id="LHYF01000016">
    <property type="protein sequence ID" value="KXB06958.1"/>
    <property type="molecule type" value="Genomic_DNA"/>
</dbReference>
<feature type="binding site" evidence="4">
    <location>
        <position position="31"/>
    </location>
    <ligand>
        <name>AMP</name>
        <dbReference type="ChEBI" id="CHEBI:456215"/>
    </ligand>
</feature>
<dbReference type="GO" id="GO:0004017">
    <property type="term" value="F:AMP kinase activity"/>
    <property type="evidence" value="ECO:0007669"/>
    <property type="project" value="UniProtKB-UniRule"/>
</dbReference>
<feature type="binding site" evidence="4">
    <location>
        <begin position="57"/>
        <end position="59"/>
    </location>
    <ligand>
        <name>AMP</name>
        <dbReference type="ChEBI" id="CHEBI:456215"/>
    </ligand>
</feature>
<dbReference type="InterPro" id="IPR033690">
    <property type="entry name" value="Adenylat_kinase_CS"/>
</dbReference>
<keyword evidence="4" id="KW-0862">Zinc</keyword>
<evidence type="ECO:0000256" key="6">
    <source>
        <dbReference type="RuleBase" id="RU003331"/>
    </source>
</evidence>
<comment type="catalytic activity">
    <reaction evidence="4 6">
        <text>AMP + ATP = 2 ADP</text>
        <dbReference type="Rhea" id="RHEA:12973"/>
        <dbReference type="ChEBI" id="CHEBI:30616"/>
        <dbReference type="ChEBI" id="CHEBI:456215"/>
        <dbReference type="ChEBI" id="CHEBI:456216"/>
        <dbReference type="EC" id="2.7.4.3"/>
    </reaction>
</comment>
<dbReference type="GO" id="GO:0005524">
    <property type="term" value="F:ATP binding"/>
    <property type="evidence" value="ECO:0007669"/>
    <property type="project" value="UniProtKB-UniRule"/>
</dbReference>
<dbReference type="NCBIfam" id="NF001381">
    <property type="entry name" value="PRK00279.1-3"/>
    <property type="match status" value="1"/>
</dbReference>
<evidence type="ECO:0000256" key="1">
    <source>
        <dbReference type="ARBA" id="ARBA00022679"/>
    </source>
</evidence>
<gene>
    <name evidence="4" type="primary">adk</name>
    <name evidence="8" type="ORF">AKJ52_01275</name>
</gene>
<dbReference type="InterPro" id="IPR027417">
    <property type="entry name" value="P-loop_NTPase"/>
</dbReference>
<feature type="region of interest" description="LID" evidence="4">
    <location>
        <begin position="121"/>
        <end position="158"/>
    </location>
</feature>
<feature type="binding site" evidence="4">
    <location>
        <begin position="131"/>
        <end position="132"/>
    </location>
    <ligand>
        <name>ATP</name>
        <dbReference type="ChEBI" id="CHEBI:30616"/>
    </ligand>
</feature>
<feature type="region of interest" description="NMP" evidence="4">
    <location>
        <begin position="30"/>
        <end position="59"/>
    </location>
</feature>
<feature type="binding site" evidence="4">
    <location>
        <position position="92"/>
    </location>
    <ligand>
        <name>AMP</name>
        <dbReference type="ChEBI" id="CHEBI:456215"/>
    </ligand>
</feature>
<proteinExistence type="inferred from homology"/>
<feature type="binding site" evidence="4">
    <location>
        <position position="128"/>
    </location>
    <ligand>
        <name>Zn(2+)</name>
        <dbReference type="ChEBI" id="CHEBI:29105"/>
        <note>structural</note>
    </ligand>
</feature>
<dbReference type="NCBIfam" id="NF001380">
    <property type="entry name" value="PRK00279.1-2"/>
    <property type="match status" value="1"/>
</dbReference>
<keyword evidence="4 6" id="KW-0067">ATP-binding</keyword>
<keyword evidence="4" id="KW-0479">Metal-binding</keyword>
<dbReference type="UniPathway" id="UPA00588">
    <property type="reaction ID" value="UER00649"/>
</dbReference>
<feature type="binding site" evidence="4">
    <location>
        <position position="155"/>
    </location>
    <ligand>
        <name>AMP</name>
        <dbReference type="ChEBI" id="CHEBI:456215"/>
    </ligand>
</feature>
<protein>
    <recommendedName>
        <fullName evidence="4 6">Adenylate kinase</fullName>
        <shortName evidence="4">AK</shortName>
        <ecNumber evidence="4 6">2.7.4.3</ecNumber>
    </recommendedName>
    <alternativeName>
        <fullName evidence="4">ATP-AMP transphosphorylase</fullName>
    </alternativeName>
    <alternativeName>
        <fullName evidence="4">ATP:AMP phosphotransferase</fullName>
    </alternativeName>
    <alternativeName>
        <fullName evidence="4">Adenylate monophosphate kinase</fullName>
    </alternativeName>
</protein>
<reference evidence="8 9" key="1">
    <citation type="journal article" date="2016" name="Sci. Rep.">
        <title>Metabolic traits of an uncultured archaeal lineage -MSBL1- from brine pools of the Red Sea.</title>
        <authorList>
            <person name="Mwirichia R."/>
            <person name="Alam I."/>
            <person name="Rashid M."/>
            <person name="Vinu M."/>
            <person name="Ba-Alawi W."/>
            <person name="Anthony Kamau A."/>
            <person name="Kamanda Ngugi D."/>
            <person name="Goker M."/>
            <person name="Klenk H.P."/>
            <person name="Bajic V."/>
            <person name="Stingl U."/>
        </authorList>
    </citation>
    <scope>NUCLEOTIDE SEQUENCE [LARGE SCALE GENOMIC DNA]</scope>
    <source>
        <strain evidence="8">SCGC-AAA382C18</strain>
    </source>
</reference>
<dbReference type="FunFam" id="3.40.50.300:FF:000106">
    <property type="entry name" value="Adenylate kinase mitochondrial"/>
    <property type="match status" value="1"/>
</dbReference>
<feature type="binding site" evidence="4">
    <location>
        <position position="36"/>
    </location>
    <ligand>
        <name>AMP</name>
        <dbReference type="ChEBI" id="CHEBI:456215"/>
    </ligand>
</feature>